<dbReference type="GO" id="GO:0005524">
    <property type="term" value="F:ATP binding"/>
    <property type="evidence" value="ECO:0007669"/>
    <property type="project" value="InterPro"/>
</dbReference>
<evidence type="ECO:0000256" key="1">
    <source>
        <dbReference type="ARBA" id="ARBA00004123"/>
    </source>
</evidence>
<keyword evidence="3" id="KW-0804">Transcription</keyword>
<dbReference type="OMA" id="WDPVVKC"/>
<proteinExistence type="predicted"/>
<dbReference type="SUPFAM" id="SSF49417">
    <property type="entry name" value="p53-like transcription factors"/>
    <property type="match status" value="1"/>
</dbReference>
<dbReference type="Proteomes" id="UP000694546">
    <property type="component" value="Chromosome 15"/>
</dbReference>
<dbReference type="GeneTree" id="ENSGT00940000156598"/>
<keyword evidence="2" id="KW-0805">Transcription regulation</keyword>
<dbReference type="InterPro" id="IPR000040">
    <property type="entry name" value="AML1_Runt"/>
</dbReference>
<dbReference type="GO" id="GO:0001503">
    <property type="term" value="P:ossification"/>
    <property type="evidence" value="ECO:0007669"/>
    <property type="project" value="TreeGrafter"/>
</dbReference>
<comment type="subcellular location">
    <subcellularLocation>
        <location evidence="1">Nucleus</location>
    </subcellularLocation>
</comment>
<feature type="domain" description="Runt" evidence="6">
    <location>
        <begin position="75"/>
        <end position="204"/>
    </location>
</feature>
<evidence type="ECO:0000256" key="4">
    <source>
        <dbReference type="ARBA" id="ARBA00023242"/>
    </source>
</evidence>
<evidence type="ECO:0000259" key="6">
    <source>
        <dbReference type="PROSITE" id="PS51062"/>
    </source>
</evidence>
<dbReference type="PANTHER" id="PTHR11950:SF43">
    <property type="entry name" value="RUNT-RELATED TRANSCRIPTION FACTOR 3"/>
    <property type="match status" value="1"/>
</dbReference>
<evidence type="ECO:0000313" key="7">
    <source>
        <dbReference type="Ensembl" id="ENSGMOP00000065246.1"/>
    </source>
</evidence>
<dbReference type="InterPro" id="IPR008967">
    <property type="entry name" value="p53-like_TF_DNA-bd_sf"/>
</dbReference>
<organism evidence="7 8">
    <name type="scientific">Gadus morhua</name>
    <name type="common">Atlantic cod</name>
    <dbReference type="NCBI Taxonomy" id="8049"/>
    <lineage>
        <taxon>Eukaryota</taxon>
        <taxon>Metazoa</taxon>
        <taxon>Chordata</taxon>
        <taxon>Craniata</taxon>
        <taxon>Vertebrata</taxon>
        <taxon>Euteleostomi</taxon>
        <taxon>Actinopterygii</taxon>
        <taxon>Neopterygii</taxon>
        <taxon>Teleostei</taxon>
        <taxon>Neoteleostei</taxon>
        <taxon>Acanthomorphata</taxon>
        <taxon>Zeiogadaria</taxon>
        <taxon>Gadariae</taxon>
        <taxon>Gadiformes</taxon>
        <taxon>Gadoidei</taxon>
        <taxon>Gadidae</taxon>
        <taxon>Gadus</taxon>
    </lineage>
</organism>
<feature type="compositionally biased region" description="Basic and acidic residues" evidence="5">
    <location>
        <begin position="49"/>
        <end position="63"/>
    </location>
</feature>
<dbReference type="GO" id="GO:0002062">
    <property type="term" value="P:chondrocyte differentiation"/>
    <property type="evidence" value="ECO:0007669"/>
    <property type="project" value="TreeGrafter"/>
</dbReference>
<evidence type="ECO:0000256" key="3">
    <source>
        <dbReference type="ARBA" id="ARBA00023163"/>
    </source>
</evidence>
<reference evidence="7" key="1">
    <citation type="submission" date="2025-08" db="UniProtKB">
        <authorList>
            <consortium name="Ensembl"/>
        </authorList>
    </citation>
    <scope>IDENTIFICATION</scope>
</reference>
<feature type="compositionally biased region" description="Pro residues" evidence="5">
    <location>
        <begin position="35"/>
        <end position="46"/>
    </location>
</feature>
<evidence type="ECO:0000313" key="8">
    <source>
        <dbReference type="Proteomes" id="UP000694546"/>
    </source>
</evidence>
<dbReference type="GO" id="GO:0005634">
    <property type="term" value="C:nucleus"/>
    <property type="evidence" value="ECO:0007669"/>
    <property type="project" value="UniProtKB-SubCell"/>
</dbReference>
<evidence type="ECO:0000256" key="5">
    <source>
        <dbReference type="SAM" id="MobiDB-lite"/>
    </source>
</evidence>
<dbReference type="AlphaFoldDB" id="A0A8C5CU09"/>
<dbReference type="GO" id="GO:0000978">
    <property type="term" value="F:RNA polymerase II cis-regulatory region sequence-specific DNA binding"/>
    <property type="evidence" value="ECO:0007669"/>
    <property type="project" value="TreeGrafter"/>
</dbReference>
<reference evidence="7" key="2">
    <citation type="submission" date="2025-09" db="UniProtKB">
        <authorList>
            <consortium name="Ensembl"/>
        </authorList>
    </citation>
    <scope>IDENTIFICATION</scope>
</reference>
<dbReference type="PROSITE" id="PS51062">
    <property type="entry name" value="RUNT"/>
    <property type="match status" value="1"/>
</dbReference>
<dbReference type="PANTHER" id="PTHR11950">
    <property type="entry name" value="RUNT RELATED"/>
    <property type="match status" value="1"/>
</dbReference>
<sequence>MQKCVVVTKHLVKIIIYNNNDTIIIVSKNALHLLSPPPPPPPPPSPESGSRRRDQDPPPEGRDYVRVLHRPAPQPVPQRPTAPPHGLVQTDSPNILCSCLPQHWRCNKTLPRAFTVVALGDDVVDGVVVTLMAGNEDNSSAELRNATATMKQGHAHFNDLRFIGRSGRGKSFSLSINVLTRPPQIATLQGAIKITVDGPRLPRRQRQKEGKSGMFRSTNSITTLTPSDTGSILSSFWPGEPPFLGPVTSLAPTFTTRMHSLSSYPNPASPYPHYLPPLSHSGQFQQGNFYCGPNQALHSMGDVPTQFMNHIEGPCLSFRGEEPVWRPY</sequence>
<dbReference type="Ensembl" id="ENSGMOT00000041527.1">
    <property type="protein sequence ID" value="ENSGMOP00000065246.1"/>
    <property type="gene ID" value="ENSGMOG00000029596.1"/>
</dbReference>
<dbReference type="InterPro" id="IPR012346">
    <property type="entry name" value="p53/RUNT-type_TF_DNA-bd_sf"/>
</dbReference>
<keyword evidence="8" id="KW-1185">Reference proteome</keyword>
<dbReference type="PRINTS" id="PR00967">
    <property type="entry name" value="ONCOGENEAML1"/>
</dbReference>
<name>A0A8C5CU09_GADMO</name>
<evidence type="ECO:0000256" key="2">
    <source>
        <dbReference type="ARBA" id="ARBA00023015"/>
    </source>
</evidence>
<dbReference type="GO" id="GO:0000981">
    <property type="term" value="F:DNA-binding transcription factor activity, RNA polymerase II-specific"/>
    <property type="evidence" value="ECO:0007669"/>
    <property type="project" value="TreeGrafter"/>
</dbReference>
<dbReference type="InterPro" id="IPR013524">
    <property type="entry name" value="Runt_dom"/>
</dbReference>
<dbReference type="GO" id="GO:0030182">
    <property type="term" value="P:neuron differentiation"/>
    <property type="evidence" value="ECO:0007669"/>
    <property type="project" value="TreeGrafter"/>
</dbReference>
<protein>
    <recommendedName>
        <fullName evidence="6">Runt domain-containing protein</fullName>
    </recommendedName>
</protein>
<feature type="region of interest" description="Disordered" evidence="5">
    <location>
        <begin position="33"/>
        <end position="63"/>
    </location>
</feature>
<dbReference type="GO" id="GO:0030097">
    <property type="term" value="P:hemopoiesis"/>
    <property type="evidence" value="ECO:0007669"/>
    <property type="project" value="TreeGrafter"/>
</dbReference>
<dbReference type="Pfam" id="PF00853">
    <property type="entry name" value="Runt"/>
    <property type="match status" value="1"/>
</dbReference>
<dbReference type="GO" id="GO:0045595">
    <property type="term" value="P:regulation of cell differentiation"/>
    <property type="evidence" value="ECO:0007669"/>
    <property type="project" value="TreeGrafter"/>
</dbReference>
<keyword evidence="4" id="KW-0539">Nucleus</keyword>
<dbReference type="Gene3D" id="2.60.40.720">
    <property type="match status" value="1"/>
</dbReference>
<accession>A0A8C5CU09</accession>